<protein>
    <submittedName>
        <fullName evidence="2">Uncharacterized protein</fullName>
    </submittedName>
</protein>
<dbReference type="Proteomes" id="UP001428341">
    <property type="component" value="Unassembled WGS sequence"/>
</dbReference>
<keyword evidence="3" id="KW-1185">Reference proteome</keyword>
<name>A0AAP0M781_9ROSI</name>
<dbReference type="AlphaFoldDB" id="A0AAP0M781"/>
<comment type="caution">
    <text evidence="2">The sequence shown here is derived from an EMBL/GenBank/DDBJ whole genome shotgun (WGS) entry which is preliminary data.</text>
</comment>
<gene>
    <name evidence="2" type="ORF">WN944_015214</name>
</gene>
<dbReference type="EMBL" id="JBCGBO010000005">
    <property type="protein sequence ID" value="KAK9200019.1"/>
    <property type="molecule type" value="Genomic_DNA"/>
</dbReference>
<evidence type="ECO:0000313" key="3">
    <source>
        <dbReference type="Proteomes" id="UP001428341"/>
    </source>
</evidence>
<sequence length="165" mass="18125">MASALDKSNHALRFQVLAQIPEETFDRIPSKPYVLPDTPCQFQATTSNINPSKIPVKANLSKSATRRQQRKNDAAIIQNRPEASTSNNPFQHTDLIHAPSTSHKNDVHGTSHANPSLTPRHFPHATSTSHITNPISTTLDPTKHTVVFCSPQPNTPVGENNDKNV</sequence>
<accession>A0AAP0M781</accession>
<reference evidence="2 3" key="1">
    <citation type="submission" date="2024-05" db="EMBL/GenBank/DDBJ databases">
        <title>Haplotype-resolved chromosome-level genome assembly of Huyou (Citrus changshanensis).</title>
        <authorList>
            <person name="Miao C."/>
            <person name="Chen W."/>
            <person name="Wu Y."/>
            <person name="Wang L."/>
            <person name="Zhao S."/>
            <person name="Grierson D."/>
            <person name="Xu C."/>
            <person name="Chen K."/>
        </authorList>
    </citation>
    <scope>NUCLEOTIDE SEQUENCE [LARGE SCALE GENOMIC DNA]</scope>
    <source>
        <strain evidence="2">01-14</strain>
        <tissue evidence="2">Leaf</tissue>
    </source>
</reference>
<feature type="region of interest" description="Disordered" evidence="1">
    <location>
        <begin position="62"/>
        <end position="114"/>
    </location>
</feature>
<evidence type="ECO:0000256" key="1">
    <source>
        <dbReference type="SAM" id="MobiDB-lite"/>
    </source>
</evidence>
<proteinExistence type="predicted"/>
<evidence type="ECO:0000313" key="2">
    <source>
        <dbReference type="EMBL" id="KAK9200019.1"/>
    </source>
</evidence>
<feature type="compositionally biased region" description="Polar residues" evidence="1">
    <location>
        <begin position="81"/>
        <end position="91"/>
    </location>
</feature>
<organism evidence="2 3">
    <name type="scientific">Citrus x changshan-huyou</name>
    <dbReference type="NCBI Taxonomy" id="2935761"/>
    <lineage>
        <taxon>Eukaryota</taxon>
        <taxon>Viridiplantae</taxon>
        <taxon>Streptophyta</taxon>
        <taxon>Embryophyta</taxon>
        <taxon>Tracheophyta</taxon>
        <taxon>Spermatophyta</taxon>
        <taxon>Magnoliopsida</taxon>
        <taxon>eudicotyledons</taxon>
        <taxon>Gunneridae</taxon>
        <taxon>Pentapetalae</taxon>
        <taxon>rosids</taxon>
        <taxon>malvids</taxon>
        <taxon>Sapindales</taxon>
        <taxon>Rutaceae</taxon>
        <taxon>Aurantioideae</taxon>
        <taxon>Citrus</taxon>
    </lineage>
</organism>